<evidence type="ECO:0000313" key="8">
    <source>
        <dbReference type="Proteomes" id="UP001150259"/>
    </source>
</evidence>
<dbReference type="CDD" id="cd00090">
    <property type="entry name" value="HTH_ARSR"/>
    <property type="match status" value="1"/>
</dbReference>
<dbReference type="Pfam" id="PF00126">
    <property type="entry name" value="HTH_1"/>
    <property type="match status" value="1"/>
</dbReference>
<dbReference type="InterPro" id="IPR000847">
    <property type="entry name" value="LysR_HTH_N"/>
</dbReference>
<dbReference type="Proteomes" id="UP001150259">
    <property type="component" value="Unassembled WGS sequence"/>
</dbReference>
<dbReference type="InterPro" id="IPR036390">
    <property type="entry name" value="WH_DNA-bd_sf"/>
</dbReference>
<accession>A0ABT5GG28</accession>
<dbReference type="SUPFAM" id="SSF46785">
    <property type="entry name" value="Winged helix' DNA-binding domain"/>
    <property type="match status" value="1"/>
</dbReference>
<dbReference type="InterPro" id="IPR011991">
    <property type="entry name" value="ArsR-like_HTH"/>
</dbReference>
<dbReference type="Pfam" id="PF03466">
    <property type="entry name" value="LysR_substrate"/>
    <property type="match status" value="1"/>
</dbReference>
<proteinExistence type="inferred from homology"/>
<evidence type="ECO:0000256" key="5">
    <source>
        <dbReference type="SAM" id="MobiDB-lite"/>
    </source>
</evidence>
<dbReference type="PANTHER" id="PTHR30346">
    <property type="entry name" value="TRANSCRIPTIONAL DUAL REGULATOR HCAR-RELATED"/>
    <property type="match status" value="1"/>
</dbReference>
<dbReference type="CDD" id="cd05466">
    <property type="entry name" value="PBP2_LTTR_substrate"/>
    <property type="match status" value="1"/>
</dbReference>
<name>A0ABT5GG28_9MICO</name>
<organism evidence="7 8">
    <name type="scientific">Intrasporangium calvum</name>
    <dbReference type="NCBI Taxonomy" id="53358"/>
    <lineage>
        <taxon>Bacteria</taxon>
        <taxon>Bacillati</taxon>
        <taxon>Actinomycetota</taxon>
        <taxon>Actinomycetes</taxon>
        <taxon>Micrococcales</taxon>
        <taxon>Intrasporangiaceae</taxon>
        <taxon>Intrasporangium</taxon>
    </lineage>
</organism>
<reference evidence="7 8" key="1">
    <citation type="submission" date="2022-11" db="EMBL/GenBank/DDBJ databases">
        <title>Anaerobic phenanthrene biodegradation by a DNRA strain PheN6.</title>
        <authorList>
            <person name="Zhang Z."/>
        </authorList>
    </citation>
    <scope>NUCLEOTIDE SEQUENCE [LARGE SCALE GENOMIC DNA]</scope>
    <source>
        <strain evidence="7 8">PheN6</strain>
    </source>
</reference>
<sequence>MDVRRLALLRELARRSTVTEVARAMSVTPTAVSQQLKLLEGEAGLPLLRRVGRRVELTAAGRELVEASTDIEASLARLQGRWDEYRGALRGSVRLAVFPTAAQLLLPGLVRRLQGSPDVSLDVIETDLHGDRYPELVDDVDLVVGHHATELAAPAVGRTAPRAISRPPRTWHGLAVTELHVEPLDVAVPPGHHLSARTAVRLEDVQDETWVSVPEGWPFDDALQRWFAAAGREPAVAHRFTDLRLQEAFVAAGLGIALLPRYAADDRDGRRLRLLATADLALGRRVAVLARPDHAERAVTRLVRDTLRAEAAALTAPAEAAPHRRPAAPRGRATSGP</sequence>
<dbReference type="EMBL" id="JAPFQL010000027">
    <property type="protein sequence ID" value="MDC5697208.1"/>
    <property type="molecule type" value="Genomic_DNA"/>
</dbReference>
<gene>
    <name evidence="7" type="ORF">OO014_08045</name>
</gene>
<protein>
    <submittedName>
        <fullName evidence="7">LysR family transcriptional regulator</fullName>
    </submittedName>
</protein>
<keyword evidence="8" id="KW-1185">Reference proteome</keyword>
<dbReference type="Gene3D" id="1.10.10.10">
    <property type="entry name" value="Winged helix-like DNA-binding domain superfamily/Winged helix DNA-binding domain"/>
    <property type="match status" value="1"/>
</dbReference>
<dbReference type="PANTHER" id="PTHR30346:SF29">
    <property type="entry name" value="LYSR SUBSTRATE-BINDING"/>
    <property type="match status" value="1"/>
</dbReference>
<evidence type="ECO:0000256" key="2">
    <source>
        <dbReference type="ARBA" id="ARBA00023015"/>
    </source>
</evidence>
<keyword evidence="4" id="KW-0804">Transcription</keyword>
<feature type="domain" description="HTH lysR-type" evidence="6">
    <location>
        <begin position="1"/>
        <end position="58"/>
    </location>
</feature>
<evidence type="ECO:0000313" key="7">
    <source>
        <dbReference type="EMBL" id="MDC5697208.1"/>
    </source>
</evidence>
<feature type="region of interest" description="Disordered" evidence="5">
    <location>
        <begin position="313"/>
        <end position="337"/>
    </location>
</feature>
<feature type="compositionally biased region" description="Low complexity" evidence="5">
    <location>
        <begin position="328"/>
        <end position="337"/>
    </location>
</feature>
<dbReference type="SUPFAM" id="SSF53850">
    <property type="entry name" value="Periplasmic binding protein-like II"/>
    <property type="match status" value="1"/>
</dbReference>
<evidence type="ECO:0000256" key="1">
    <source>
        <dbReference type="ARBA" id="ARBA00009437"/>
    </source>
</evidence>
<dbReference type="Gene3D" id="3.40.190.10">
    <property type="entry name" value="Periplasmic binding protein-like II"/>
    <property type="match status" value="2"/>
</dbReference>
<dbReference type="InterPro" id="IPR036388">
    <property type="entry name" value="WH-like_DNA-bd_sf"/>
</dbReference>
<dbReference type="PROSITE" id="PS50931">
    <property type="entry name" value="HTH_LYSR"/>
    <property type="match status" value="1"/>
</dbReference>
<comment type="similarity">
    <text evidence="1">Belongs to the LysR transcriptional regulatory family.</text>
</comment>
<comment type="caution">
    <text evidence="7">The sequence shown here is derived from an EMBL/GenBank/DDBJ whole genome shotgun (WGS) entry which is preliminary data.</text>
</comment>
<dbReference type="RefSeq" id="WP_272461784.1">
    <property type="nucleotide sequence ID" value="NZ_JAPFQL010000027.1"/>
</dbReference>
<evidence type="ECO:0000256" key="3">
    <source>
        <dbReference type="ARBA" id="ARBA00023125"/>
    </source>
</evidence>
<dbReference type="InterPro" id="IPR005119">
    <property type="entry name" value="LysR_subst-bd"/>
</dbReference>
<evidence type="ECO:0000256" key="4">
    <source>
        <dbReference type="ARBA" id="ARBA00023163"/>
    </source>
</evidence>
<evidence type="ECO:0000259" key="6">
    <source>
        <dbReference type="PROSITE" id="PS50931"/>
    </source>
</evidence>
<keyword evidence="2" id="KW-0805">Transcription regulation</keyword>
<keyword evidence="3" id="KW-0238">DNA-binding</keyword>